<evidence type="ECO:0000256" key="1">
    <source>
        <dbReference type="SAM" id="SignalP"/>
    </source>
</evidence>
<reference evidence="3" key="1">
    <citation type="submission" date="2016-10" db="EMBL/GenBank/DDBJ databases">
        <authorList>
            <person name="Varghese N."/>
            <person name="Submissions S."/>
        </authorList>
    </citation>
    <scope>NUCLEOTIDE SEQUENCE [LARGE SCALE GENOMIC DNA]</scope>
    <source>
        <strain evidence="3">CGMCC 4.6609</strain>
    </source>
</reference>
<keyword evidence="3" id="KW-1185">Reference proteome</keyword>
<dbReference type="Proteomes" id="UP000199691">
    <property type="component" value="Unassembled WGS sequence"/>
</dbReference>
<dbReference type="OrthoDB" id="3708942at2"/>
<accession>A0A1H0JWZ2</accession>
<evidence type="ECO:0000313" key="2">
    <source>
        <dbReference type="EMBL" id="SDO48032.1"/>
    </source>
</evidence>
<name>A0A1H0JWZ2_9PSEU</name>
<dbReference type="RefSeq" id="WP_143022590.1">
    <property type="nucleotide sequence ID" value="NZ_FNIX01000002.1"/>
</dbReference>
<dbReference type="AlphaFoldDB" id="A0A1H0JWZ2"/>
<feature type="signal peptide" evidence="1">
    <location>
        <begin position="1"/>
        <end position="28"/>
    </location>
</feature>
<sequence length="74" mass="7414">MRRRMMTVLASAALASGAVVGAAGSAIAEPDVSIVECLVGGGLPIPVSEDGQNLQCLGGVYNGHKVRLPQQPGA</sequence>
<proteinExistence type="predicted"/>
<organism evidence="2 3">
    <name type="scientific">Lentzea jiangxiensis</name>
    <dbReference type="NCBI Taxonomy" id="641025"/>
    <lineage>
        <taxon>Bacteria</taxon>
        <taxon>Bacillati</taxon>
        <taxon>Actinomycetota</taxon>
        <taxon>Actinomycetes</taxon>
        <taxon>Pseudonocardiales</taxon>
        <taxon>Pseudonocardiaceae</taxon>
        <taxon>Lentzea</taxon>
    </lineage>
</organism>
<evidence type="ECO:0008006" key="4">
    <source>
        <dbReference type="Google" id="ProtNLM"/>
    </source>
</evidence>
<keyword evidence="1" id="KW-0732">Signal</keyword>
<gene>
    <name evidence="2" type="ORF">SAMN05421507_102667</name>
</gene>
<feature type="chain" id="PRO_5011759131" description="Secreted protein" evidence="1">
    <location>
        <begin position="29"/>
        <end position="74"/>
    </location>
</feature>
<protein>
    <recommendedName>
        <fullName evidence="4">Secreted protein</fullName>
    </recommendedName>
</protein>
<dbReference type="STRING" id="641025.SAMN05421507_102667"/>
<dbReference type="EMBL" id="FNIX01000002">
    <property type="protein sequence ID" value="SDO48032.1"/>
    <property type="molecule type" value="Genomic_DNA"/>
</dbReference>
<evidence type="ECO:0000313" key="3">
    <source>
        <dbReference type="Proteomes" id="UP000199691"/>
    </source>
</evidence>